<dbReference type="GO" id="GO:0005783">
    <property type="term" value="C:endoplasmic reticulum"/>
    <property type="evidence" value="ECO:0007669"/>
    <property type="project" value="TreeGrafter"/>
</dbReference>
<dbReference type="GO" id="GO:0016020">
    <property type="term" value="C:membrane"/>
    <property type="evidence" value="ECO:0007669"/>
    <property type="project" value="InterPro"/>
</dbReference>
<comment type="catalytic activity">
    <reaction evidence="9">
        <text>N(4)-(alpha-D-Man-(1-&gt;2)-alpha-D-Man-(1-&gt;2)-alpha-D-Man-(1-&gt;3)-[alpha-D-Man-(1-&gt;3)-[alpha-D-Man-(1-&gt;2)-alpha-D-Man-(1-&gt;6)]-alpha-D-Man-(1-&gt;6)]-beta-D-Man-(1-&gt;4)-beta-D-GlcNAc-(1-&gt;4)-beta-D-GlcNAc)-L-asparaginyl-[protein] (N-glucan mannose isomer 8A1,2,3B1,3) + 3 H2O = N(4)-(alpha-D-Man-(1-&gt;3)-[alpha-D-Man-(1-&gt;3)-[alpha-D-Man-(1-&gt;6)]-alpha-D-Man-(1-&gt;6)]-beta-D-Man-(1-&gt;4)-beta-D-GlcNAc-(1-&gt;4)-beta-D-GlcNAc)-L-asparaginyl-[protein] (N-glucan mannose isomer 5A1,2) + 3 beta-D-mannose</text>
        <dbReference type="Rhea" id="RHEA:56028"/>
        <dbReference type="Rhea" id="RHEA-COMP:14358"/>
        <dbReference type="Rhea" id="RHEA-COMP:14367"/>
        <dbReference type="ChEBI" id="CHEBI:15377"/>
        <dbReference type="ChEBI" id="CHEBI:28563"/>
        <dbReference type="ChEBI" id="CHEBI:59087"/>
        <dbReference type="ChEBI" id="CHEBI:60628"/>
        <dbReference type="EC" id="3.2.1.113"/>
    </reaction>
</comment>
<keyword evidence="14" id="KW-1185">Reference proteome</keyword>
<reference evidence="13 14" key="1">
    <citation type="submission" date="2023-11" db="EMBL/GenBank/DDBJ databases">
        <title>Halocaridina rubra genome assembly.</title>
        <authorList>
            <person name="Smith C."/>
        </authorList>
    </citation>
    <scope>NUCLEOTIDE SEQUENCE [LARGE SCALE GENOMIC DNA]</scope>
    <source>
        <strain evidence="13">EP-1</strain>
        <tissue evidence="13">Whole</tissue>
    </source>
</reference>
<dbReference type="Pfam" id="PF01532">
    <property type="entry name" value="Glyco_hydro_47"/>
    <property type="match status" value="1"/>
</dbReference>
<accession>A0AAN8ZZ33</accession>
<evidence type="ECO:0000256" key="6">
    <source>
        <dbReference type="ARBA" id="ARBA00022801"/>
    </source>
</evidence>
<dbReference type="InterPro" id="IPR050749">
    <property type="entry name" value="Glycosyl_Hydrolase_47"/>
</dbReference>
<dbReference type="InterPro" id="IPR036026">
    <property type="entry name" value="Seven-hairpin_glycosidases"/>
</dbReference>
<dbReference type="Proteomes" id="UP001381693">
    <property type="component" value="Unassembled WGS sequence"/>
</dbReference>
<evidence type="ECO:0000256" key="2">
    <source>
        <dbReference type="ARBA" id="ARBA00004922"/>
    </source>
</evidence>
<dbReference type="InterPro" id="IPR001382">
    <property type="entry name" value="Glyco_hydro_47"/>
</dbReference>
<dbReference type="Gene3D" id="1.50.10.10">
    <property type="match status" value="1"/>
</dbReference>
<dbReference type="GO" id="GO:0005509">
    <property type="term" value="F:calcium ion binding"/>
    <property type="evidence" value="ECO:0007669"/>
    <property type="project" value="InterPro"/>
</dbReference>
<comment type="catalytic activity">
    <reaction evidence="10">
        <text>N(4)-(alpha-D-Man-(1-&gt;2)-alpha-D-Man-(1-&gt;2)-alpha-D-Man-(1-&gt;3)-[alpha-D-Man-(1-&gt;2)-alpha-D-Man-(1-&gt;3)-[alpha-D-Man-(1-&gt;2)-alpha-D-Man-(1-&gt;6)]-alpha-D-Man-(1-&gt;6)]-beta-D-Man-(1-&gt;4)-beta-D-GlcNAc-(1-&gt;4)-beta-D-GlcNAc)-L-asparaginyl-[protein] (N-glucan mannose isomer 9A1,2,3B1,2,3) + 4 H2O = N(4)-(alpha-D-Man-(1-&gt;3)-[alpha-D-Man-(1-&gt;3)-[alpha-D-Man-(1-&gt;6)]-alpha-D-Man-(1-&gt;6)]-beta-D-Man-(1-&gt;4)-beta-D-GlcNAc-(1-&gt;4)-beta-D-GlcNAc)-L-asparaginyl-[protein] (N-glucan mannose isomer 5A1,2) + 4 beta-D-mannose</text>
        <dbReference type="Rhea" id="RHEA:56008"/>
        <dbReference type="Rhea" id="RHEA-COMP:14356"/>
        <dbReference type="Rhea" id="RHEA-COMP:14367"/>
        <dbReference type="ChEBI" id="CHEBI:15377"/>
        <dbReference type="ChEBI" id="CHEBI:28563"/>
        <dbReference type="ChEBI" id="CHEBI:59087"/>
        <dbReference type="ChEBI" id="CHEBI:139493"/>
        <dbReference type="EC" id="3.2.1.113"/>
    </reaction>
</comment>
<keyword evidence="8" id="KW-1015">Disulfide bond</keyword>
<keyword evidence="5" id="KW-0479">Metal-binding</keyword>
<protein>
    <recommendedName>
        <fullName evidence="4">mannosyl-oligosaccharide 1,2-alpha-mannosidase</fullName>
        <ecNumber evidence="4">3.2.1.113</ecNumber>
    </recommendedName>
</protein>
<dbReference type="SUPFAM" id="SSF48225">
    <property type="entry name" value="Seven-hairpin glycosidases"/>
    <property type="match status" value="1"/>
</dbReference>
<dbReference type="EMBL" id="JAXCGZ010011840">
    <property type="protein sequence ID" value="KAK7074061.1"/>
    <property type="molecule type" value="Genomic_DNA"/>
</dbReference>
<comment type="cofactor">
    <cofactor evidence="1">
        <name>Ca(2+)</name>
        <dbReference type="ChEBI" id="CHEBI:29108"/>
    </cofactor>
</comment>
<evidence type="ECO:0000256" key="1">
    <source>
        <dbReference type="ARBA" id="ARBA00001913"/>
    </source>
</evidence>
<dbReference type="EC" id="3.2.1.113" evidence="4"/>
<evidence type="ECO:0000256" key="9">
    <source>
        <dbReference type="ARBA" id="ARBA00047669"/>
    </source>
</evidence>
<keyword evidence="6" id="KW-0378">Hydrolase</keyword>
<name>A0AAN8ZZ33_HALRR</name>
<comment type="caution">
    <text evidence="13">The sequence shown here is derived from an EMBL/GenBank/DDBJ whole genome shotgun (WGS) entry which is preliminary data.</text>
</comment>
<keyword evidence="7" id="KW-0106">Calcium</keyword>
<dbReference type="GO" id="GO:0004571">
    <property type="term" value="F:mannosyl-oligosaccharide 1,2-alpha-mannosidase activity"/>
    <property type="evidence" value="ECO:0007669"/>
    <property type="project" value="UniProtKB-EC"/>
</dbReference>
<evidence type="ECO:0000256" key="3">
    <source>
        <dbReference type="ARBA" id="ARBA00007658"/>
    </source>
</evidence>
<comment type="similarity">
    <text evidence="3">Belongs to the glycosyl hydrolase 47 family.</text>
</comment>
<evidence type="ECO:0000256" key="8">
    <source>
        <dbReference type="ARBA" id="ARBA00023157"/>
    </source>
</evidence>
<evidence type="ECO:0000256" key="4">
    <source>
        <dbReference type="ARBA" id="ARBA00012238"/>
    </source>
</evidence>
<organism evidence="13 14">
    <name type="scientific">Halocaridina rubra</name>
    <name type="common">Hawaiian red shrimp</name>
    <dbReference type="NCBI Taxonomy" id="373956"/>
    <lineage>
        <taxon>Eukaryota</taxon>
        <taxon>Metazoa</taxon>
        <taxon>Ecdysozoa</taxon>
        <taxon>Arthropoda</taxon>
        <taxon>Crustacea</taxon>
        <taxon>Multicrustacea</taxon>
        <taxon>Malacostraca</taxon>
        <taxon>Eumalacostraca</taxon>
        <taxon>Eucarida</taxon>
        <taxon>Decapoda</taxon>
        <taxon>Pleocyemata</taxon>
        <taxon>Caridea</taxon>
        <taxon>Atyoidea</taxon>
        <taxon>Atyidae</taxon>
        <taxon>Halocaridina</taxon>
    </lineage>
</organism>
<evidence type="ECO:0000256" key="12">
    <source>
        <dbReference type="SAM" id="SignalP"/>
    </source>
</evidence>
<dbReference type="AlphaFoldDB" id="A0AAN8ZZ33"/>
<evidence type="ECO:0000256" key="7">
    <source>
        <dbReference type="ARBA" id="ARBA00022837"/>
    </source>
</evidence>
<keyword evidence="12" id="KW-0732">Signal</keyword>
<dbReference type="GO" id="GO:0005975">
    <property type="term" value="P:carbohydrate metabolic process"/>
    <property type="evidence" value="ECO:0007669"/>
    <property type="project" value="InterPro"/>
</dbReference>
<evidence type="ECO:0000256" key="5">
    <source>
        <dbReference type="ARBA" id="ARBA00022723"/>
    </source>
</evidence>
<feature type="non-terminal residue" evidence="13">
    <location>
        <position position="133"/>
    </location>
</feature>
<dbReference type="PANTHER" id="PTHR11742">
    <property type="entry name" value="MANNOSYL-OLIGOSACCHARIDE ALPHA-1,2-MANNOSIDASE-RELATED"/>
    <property type="match status" value="1"/>
</dbReference>
<dbReference type="PANTHER" id="PTHR11742:SF55">
    <property type="entry name" value="ENDOPLASMIC RETICULUM MANNOSYL-OLIGOSACCHARIDE 1,2-ALPHA-MANNOSIDASE"/>
    <property type="match status" value="1"/>
</dbReference>
<evidence type="ECO:0000313" key="14">
    <source>
        <dbReference type="Proteomes" id="UP001381693"/>
    </source>
</evidence>
<gene>
    <name evidence="13" type="ORF">SK128_018458</name>
</gene>
<feature type="chain" id="PRO_5042911134" description="mannosyl-oligosaccharide 1,2-alpha-mannosidase" evidence="12">
    <location>
        <begin position="21"/>
        <end position="133"/>
    </location>
</feature>
<feature type="region of interest" description="Disordered" evidence="11">
    <location>
        <begin position="18"/>
        <end position="94"/>
    </location>
</feature>
<evidence type="ECO:0000256" key="10">
    <source>
        <dbReference type="ARBA" id="ARBA00048605"/>
    </source>
</evidence>
<dbReference type="InterPro" id="IPR012341">
    <property type="entry name" value="6hp_glycosidase-like_sf"/>
</dbReference>
<feature type="signal peptide" evidence="12">
    <location>
        <begin position="1"/>
        <end position="20"/>
    </location>
</feature>
<sequence>MLGAALLVAITYVIVNRTDQSSAPDEPPIPVLGATLPPDHQPENNLTPPPLPPDLPVQGDKYNNINNEEDEKREGRDQIVPPPELPPKRNERQEAIVQAMKHAWKGYKTYAWGHDHLKPITRTRDDWLNLGLT</sequence>
<comment type="pathway">
    <text evidence="2">Protein modification; protein glycosylation.</text>
</comment>
<evidence type="ECO:0000313" key="13">
    <source>
        <dbReference type="EMBL" id="KAK7074061.1"/>
    </source>
</evidence>
<evidence type="ECO:0000256" key="11">
    <source>
        <dbReference type="SAM" id="MobiDB-lite"/>
    </source>
</evidence>
<proteinExistence type="inferred from homology"/>